<sequence length="219" mass="24360">MRIDHRTHRQGAWNNCWFRAALDGLAFQRPEALTSMLQEGPARTFVVTFPGREPHAVTPDRADDAPYAAALEAAAHAELGDARTPRMLSYGLGIGLLTGHNRAGYTNALGAGFAPLYITSKRRWLRRQLENATAQRRLMVLGGSDGKWTTPKLNWVPPQHCFGLLEYEPSVGTARVRNPYGNNDGIPAERQRDGYGPGEFWVTLDELENSWCGLTIEDE</sequence>
<dbReference type="AlphaFoldDB" id="A0A2Z3H542"/>
<gene>
    <name evidence="1" type="ORF">C1280_31860</name>
</gene>
<reference evidence="1 2" key="1">
    <citation type="submission" date="2018-01" db="EMBL/GenBank/DDBJ databases">
        <title>G. obscuriglobus.</title>
        <authorList>
            <person name="Franke J."/>
            <person name="Blomberg W."/>
            <person name="Selmecki A."/>
        </authorList>
    </citation>
    <scope>NUCLEOTIDE SEQUENCE [LARGE SCALE GENOMIC DNA]</scope>
    <source>
        <strain evidence="1 2">DSM 5831</strain>
    </source>
</reference>
<dbReference type="OrthoDB" id="266597at2"/>
<name>A0A2Z3H542_9BACT</name>
<keyword evidence="2" id="KW-1185">Reference proteome</keyword>
<evidence type="ECO:0000313" key="2">
    <source>
        <dbReference type="Proteomes" id="UP000245802"/>
    </source>
</evidence>
<dbReference type="RefSeq" id="WP_010047072.1">
    <property type="nucleotide sequence ID" value="NZ_CP025958.1"/>
</dbReference>
<dbReference type="InterPro" id="IPR038765">
    <property type="entry name" value="Papain-like_cys_pep_sf"/>
</dbReference>
<organism evidence="1 2">
    <name type="scientific">Gemmata obscuriglobus</name>
    <dbReference type="NCBI Taxonomy" id="114"/>
    <lineage>
        <taxon>Bacteria</taxon>
        <taxon>Pseudomonadati</taxon>
        <taxon>Planctomycetota</taxon>
        <taxon>Planctomycetia</taxon>
        <taxon>Gemmatales</taxon>
        <taxon>Gemmataceae</taxon>
        <taxon>Gemmata</taxon>
    </lineage>
</organism>
<protein>
    <submittedName>
        <fullName evidence="1">Uncharacterized protein</fullName>
    </submittedName>
</protein>
<proteinExistence type="predicted"/>
<accession>A0A2Z3H542</accession>
<dbReference type="Proteomes" id="UP000245802">
    <property type="component" value="Chromosome"/>
</dbReference>
<evidence type="ECO:0000313" key="1">
    <source>
        <dbReference type="EMBL" id="AWM41133.1"/>
    </source>
</evidence>
<dbReference type="EMBL" id="CP025958">
    <property type="protein sequence ID" value="AWM41133.1"/>
    <property type="molecule type" value="Genomic_DNA"/>
</dbReference>
<dbReference type="KEGG" id="gog:C1280_31860"/>
<dbReference type="SUPFAM" id="SSF54001">
    <property type="entry name" value="Cysteine proteinases"/>
    <property type="match status" value="1"/>
</dbReference>